<dbReference type="PANTHER" id="PTHR11820">
    <property type="entry name" value="ACYLPYRUVASE"/>
    <property type="match status" value="1"/>
</dbReference>
<dbReference type="GO" id="GO:0019752">
    <property type="term" value="P:carboxylic acid metabolic process"/>
    <property type="evidence" value="ECO:0007669"/>
    <property type="project" value="UniProtKB-ARBA"/>
</dbReference>
<evidence type="ECO:0000259" key="3">
    <source>
        <dbReference type="Pfam" id="PF01557"/>
    </source>
</evidence>
<dbReference type="Gene3D" id="3.90.850.10">
    <property type="entry name" value="Fumarylacetoacetase-like, C-terminal domain"/>
    <property type="match status" value="1"/>
</dbReference>
<evidence type="ECO:0000256" key="2">
    <source>
        <dbReference type="ARBA" id="ARBA00022723"/>
    </source>
</evidence>
<keyword evidence="5" id="KW-1185">Reference proteome</keyword>
<dbReference type="InterPro" id="IPR011234">
    <property type="entry name" value="Fumarylacetoacetase-like_C"/>
</dbReference>
<evidence type="ECO:0000313" key="5">
    <source>
        <dbReference type="Proteomes" id="UP000441354"/>
    </source>
</evidence>
<evidence type="ECO:0000256" key="1">
    <source>
        <dbReference type="ARBA" id="ARBA00010211"/>
    </source>
</evidence>
<protein>
    <submittedName>
        <fullName evidence="4">Fumarylacetoacetate hydrolase family protein</fullName>
    </submittedName>
</protein>
<dbReference type="Proteomes" id="UP000441354">
    <property type="component" value="Unassembled WGS sequence"/>
</dbReference>
<accession>A0A7V7UTU8</accession>
<keyword evidence="4" id="KW-0378">Hydrolase</keyword>
<evidence type="ECO:0000313" key="4">
    <source>
        <dbReference type="EMBL" id="KAB2330918.1"/>
    </source>
</evidence>
<dbReference type="EMBL" id="WBOT01000006">
    <property type="protein sequence ID" value="KAB2330918.1"/>
    <property type="molecule type" value="Genomic_DNA"/>
</dbReference>
<proteinExistence type="inferred from homology"/>
<dbReference type="GO" id="GO:0046872">
    <property type="term" value="F:metal ion binding"/>
    <property type="evidence" value="ECO:0007669"/>
    <property type="project" value="UniProtKB-KW"/>
</dbReference>
<dbReference type="PANTHER" id="PTHR11820:SF7">
    <property type="entry name" value="ACYLPYRUVASE FAHD1, MITOCHONDRIAL"/>
    <property type="match status" value="1"/>
</dbReference>
<dbReference type="OrthoDB" id="9805307at2"/>
<name>A0A7V7UTU8_9BACI</name>
<dbReference type="RefSeq" id="WP_151575232.1">
    <property type="nucleotide sequence ID" value="NZ_WBOT01000006.1"/>
</dbReference>
<comment type="caution">
    <text evidence="4">The sequence shown here is derived from an EMBL/GenBank/DDBJ whole genome shotgun (WGS) entry which is preliminary data.</text>
</comment>
<sequence>MKLLTFKKENQILAGVLMEDEHFVLDLAKAAELSGQDPFPKTLLDCIKTGNQIIDDIETLTEWAAANEENAREAIYELKEVQLLAPIPRPLKNVFCIGKNYAEHAIEMGSKDDIPEHIMVFTKAPTTVIGHEQPIEAHESITSELDYEGEFAIVIGKTGKAIPREEAMDYVFGYTIINDVTARDLQKQHKQFFLGKSLDSTCPVGPWIVPASYVEDPSQLRIQTRVNGDVRQDSTTDQLIFPIDELISVLSSGMTLEPGDLIATGTPAGVGKGFKPPRFLKKGDTVEIEIEGIGTLKNTVG</sequence>
<gene>
    <name evidence="4" type="ORF">F7732_17055</name>
</gene>
<feature type="domain" description="Fumarylacetoacetase-like C-terminal" evidence="3">
    <location>
        <begin position="94"/>
        <end position="300"/>
    </location>
</feature>
<dbReference type="FunFam" id="3.90.850.10:FF:000002">
    <property type="entry name" value="2-hydroxyhepta-2,4-diene-1,7-dioate isomerase"/>
    <property type="match status" value="1"/>
</dbReference>
<dbReference type="InterPro" id="IPR036663">
    <property type="entry name" value="Fumarylacetoacetase_C_sf"/>
</dbReference>
<keyword evidence="2" id="KW-0479">Metal-binding</keyword>
<dbReference type="Pfam" id="PF01557">
    <property type="entry name" value="FAA_hydrolase"/>
    <property type="match status" value="1"/>
</dbReference>
<dbReference type="AlphaFoldDB" id="A0A7V7UTU8"/>
<reference evidence="4 5" key="1">
    <citation type="journal article" date="2014" name="Arch. Microbiol.">
        <title>Bacillus mesophilum sp. nov., strain IITR-54T, a novel 4-chlorobiphenyl dechlorinating bacterium.</title>
        <authorList>
            <person name="Manickam N."/>
            <person name="Singh N.K."/>
            <person name="Bajaj A."/>
            <person name="Kumar R.M."/>
            <person name="Kaur G."/>
            <person name="Kaur N."/>
            <person name="Bala M."/>
            <person name="Kumar A."/>
            <person name="Mayilraj S."/>
        </authorList>
    </citation>
    <scope>NUCLEOTIDE SEQUENCE [LARGE SCALE GENOMIC DNA]</scope>
    <source>
        <strain evidence="4 5">IITR-54</strain>
    </source>
</reference>
<dbReference type="GO" id="GO:0018773">
    <property type="term" value="F:acetylpyruvate hydrolase activity"/>
    <property type="evidence" value="ECO:0007669"/>
    <property type="project" value="TreeGrafter"/>
</dbReference>
<organism evidence="4 5">
    <name type="scientific">Bacillus mesophilum</name>
    <dbReference type="NCBI Taxonomy" id="1071718"/>
    <lineage>
        <taxon>Bacteria</taxon>
        <taxon>Bacillati</taxon>
        <taxon>Bacillota</taxon>
        <taxon>Bacilli</taxon>
        <taxon>Bacillales</taxon>
        <taxon>Bacillaceae</taxon>
        <taxon>Bacillus</taxon>
    </lineage>
</organism>
<dbReference type="GO" id="GO:0016853">
    <property type="term" value="F:isomerase activity"/>
    <property type="evidence" value="ECO:0007669"/>
    <property type="project" value="UniProtKB-ARBA"/>
</dbReference>
<comment type="similarity">
    <text evidence="1">Belongs to the FAH family.</text>
</comment>
<dbReference type="SUPFAM" id="SSF56529">
    <property type="entry name" value="FAH"/>
    <property type="match status" value="1"/>
</dbReference>